<protein>
    <submittedName>
        <fullName evidence="1">Uncharacterized protein</fullName>
    </submittedName>
</protein>
<dbReference type="AlphaFoldDB" id="A0A806JZ05"/>
<accession>A0A806JZ05</accession>
<dbReference type="EMBL" id="JQ844188">
    <property type="protein sequence ID" value="AGS52308.1"/>
    <property type="molecule type" value="Genomic_DNA"/>
</dbReference>
<reference evidence="1" key="1">
    <citation type="submission" date="2012-03" db="EMBL/GenBank/DDBJ databases">
        <title>Functional metagenomics reveals considerable lignocellulase gene clusters in the gut microbiome of a wood-feeding higher termite.</title>
        <authorList>
            <person name="Liu N."/>
        </authorList>
    </citation>
    <scope>NUCLEOTIDE SEQUENCE</scope>
</reference>
<name>A0A806JZ05_9BACT</name>
<sequence length="105" mass="11803">MDKMNATLIEGIRITRAECFCIPSGSKKHSLSSLLWGFGYGTPASETVYVPAKEEKAFRDKCLGDGGMKFSLRRACVLAKNIISSDLEQQWASYFDVYRHLYGCH</sequence>
<evidence type="ECO:0000313" key="1">
    <source>
        <dbReference type="EMBL" id="AGS52308.1"/>
    </source>
</evidence>
<proteinExistence type="predicted"/>
<organism evidence="1">
    <name type="scientific">uncultured bacterium contig00061</name>
    <dbReference type="NCBI Taxonomy" id="1181544"/>
    <lineage>
        <taxon>Bacteria</taxon>
        <taxon>environmental samples</taxon>
    </lineage>
</organism>